<organism evidence="1 2">
    <name type="scientific">Oxynema aestuarii AP17</name>
    <dbReference type="NCBI Taxonomy" id="2064643"/>
    <lineage>
        <taxon>Bacteria</taxon>
        <taxon>Bacillati</taxon>
        <taxon>Cyanobacteriota</taxon>
        <taxon>Cyanophyceae</taxon>
        <taxon>Oscillatoriophycideae</taxon>
        <taxon>Oscillatoriales</taxon>
        <taxon>Oscillatoriaceae</taxon>
        <taxon>Oxynema</taxon>
        <taxon>Oxynema aestuarii</taxon>
    </lineage>
</organism>
<evidence type="ECO:0000313" key="1">
    <source>
        <dbReference type="EMBL" id="QIZ70385.1"/>
    </source>
</evidence>
<dbReference type="AlphaFoldDB" id="A0A6H1TVC6"/>
<reference evidence="1 2" key="1">
    <citation type="submission" date="2020-04" db="EMBL/GenBank/DDBJ databases">
        <authorList>
            <person name="Basu S."/>
            <person name="Maruthanayagam V."/>
            <person name="Chakraborty S."/>
            <person name="Pramanik A."/>
            <person name="Mukherjee J."/>
            <person name="Brink B."/>
        </authorList>
    </citation>
    <scope>NUCLEOTIDE SEQUENCE [LARGE SCALE GENOMIC DNA]</scope>
    <source>
        <strain evidence="1 2">AP17</strain>
    </source>
</reference>
<protein>
    <submittedName>
        <fullName evidence="1">Uncharacterized protein</fullName>
    </submittedName>
</protein>
<dbReference type="KEGG" id="oxy:HCG48_07175"/>
<dbReference type="EMBL" id="CP051167">
    <property type="protein sequence ID" value="QIZ70385.1"/>
    <property type="molecule type" value="Genomic_DNA"/>
</dbReference>
<sequence length="49" mass="5364">MDGGEKSPRSPRVRSAILARSRAPTTGAIARSRFCRDRVQSFLAIFSAI</sequence>
<dbReference type="RefSeq" id="WP_168568540.1">
    <property type="nucleotide sequence ID" value="NZ_CP051167.1"/>
</dbReference>
<evidence type="ECO:0000313" key="2">
    <source>
        <dbReference type="Proteomes" id="UP000500857"/>
    </source>
</evidence>
<keyword evidence="2" id="KW-1185">Reference proteome</keyword>
<gene>
    <name evidence="1" type="ORF">HCG48_07175</name>
</gene>
<accession>A0A6H1TVC6</accession>
<name>A0A6H1TVC6_9CYAN</name>
<proteinExistence type="predicted"/>
<dbReference type="Proteomes" id="UP000500857">
    <property type="component" value="Chromosome"/>
</dbReference>